<keyword evidence="4 7" id="KW-0288">FMN</keyword>
<feature type="binding site" evidence="7 8">
    <location>
        <position position="147"/>
    </location>
    <ligand>
        <name>substrate</name>
    </ligand>
</feature>
<dbReference type="Gene3D" id="2.30.110.10">
    <property type="entry name" value="Electron Transport, Fmn-binding Protein, Chain A"/>
    <property type="match status" value="1"/>
</dbReference>
<keyword evidence="6 7" id="KW-0664">Pyridoxine biosynthesis</keyword>
<dbReference type="PROSITE" id="PS01064">
    <property type="entry name" value="PYRIDOX_OXIDASE"/>
    <property type="match status" value="1"/>
</dbReference>
<evidence type="ECO:0000259" key="12">
    <source>
        <dbReference type="Pfam" id="PF10590"/>
    </source>
</evidence>
<evidence type="ECO:0000259" key="11">
    <source>
        <dbReference type="Pfam" id="PF01243"/>
    </source>
</evidence>
<dbReference type="RefSeq" id="WP_136447665.1">
    <property type="nucleotide sequence ID" value="NZ_SSXH01000147.1"/>
</dbReference>
<protein>
    <recommendedName>
        <fullName evidence="7">Pyridoxine/pyridoxamine 5'-phosphate oxidase</fullName>
        <ecNumber evidence="7">1.4.3.5</ecNumber>
    </recommendedName>
    <alternativeName>
        <fullName evidence="7">PNP/PMP oxidase</fullName>
        <shortName evidence="7">PNPOx</shortName>
    </alternativeName>
    <alternativeName>
        <fullName evidence="7">Pyridoxal 5'-phosphate synthase</fullName>
    </alternativeName>
</protein>
<feature type="binding site" evidence="7 9">
    <location>
        <position position="107"/>
    </location>
    <ligand>
        <name>FMN</name>
        <dbReference type="ChEBI" id="CHEBI:58210"/>
    </ligand>
</feature>
<comment type="subunit">
    <text evidence="2 7">Homodimer.</text>
</comment>
<comment type="cofactor">
    <cofactor evidence="7 9">
        <name>FMN</name>
        <dbReference type="ChEBI" id="CHEBI:58210"/>
    </cofactor>
    <text evidence="7 9">Binds 1 FMN per subunit.</text>
</comment>
<feature type="binding site" evidence="7 8">
    <location>
        <position position="155"/>
    </location>
    <ligand>
        <name>substrate</name>
    </ligand>
</feature>
<evidence type="ECO:0000256" key="5">
    <source>
        <dbReference type="ARBA" id="ARBA00023002"/>
    </source>
</evidence>
<dbReference type="NCBIfam" id="TIGR00558">
    <property type="entry name" value="pdxH"/>
    <property type="match status" value="1"/>
</dbReference>
<dbReference type="InterPro" id="IPR012349">
    <property type="entry name" value="Split_barrel_FMN-bd"/>
</dbReference>
<feature type="binding site" evidence="7 9">
    <location>
        <position position="106"/>
    </location>
    <ligand>
        <name>FMN</name>
        <dbReference type="ChEBI" id="CHEBI:58210"/>
    </ligand>
</feature>
<dbReference type="EMBL" id="SSXH01000147">
    <property type="protein sequence ID" value="THJ74955.1"/>
    <property type="molecule type" value="Genomic_DNA"/>
</dbReference>
<feature type="binding site" evidence="7 9">
    <location>
        <begin position="164"/>
        <end position="165"/>
    </location>
    <ligand>
        <name>FMN</name>
        <dbReference type="ChEBI" id="CHEBI:58210"/>
    </ligand>
</feature>
<dbReference type="PANTHER" id="PTHR10851">
    <property type="entry name" value="PYRIDOXINE-5-PHOSPHATE OXIDASE"/>
    <property type="match status" value="1"/>
</dbReference>
<feature type="binding site" evidence="8">
    <location>
        <begin position="30"/>
        <end position="33"/>
    </location>
    <ligand>
        <name>substrate</name>
    </ligand>
</feature>
<dbReference type="OrthoDB" id="9780392at2"/>
<feature type="binding site" evidence="7 8">
    <location>
        <begin position="216"/>
        <end position="218"/>
    </location>
    <ligand>
        <name>substrate</name>
    </ligand>
</feature>
<comment type="pathway">
    <text evidence="7">Cofactor metabolism; pyridoxal 5'-phosphate salvage; pyridoxal 5'-phosphate from pyridoxine 5'-phosphate: step 1/1.</text>
</comment>
<dbReference type="InterPro" id="IPR019576">
    <property type="entry name" value="Pyridoxamine_oxidase_dimer_C"/>
</dbReference>
<keyword evidence="14" id="KW-1185">Reference proteome</keyword>
<proteinExistence type="inferred from homology"/>
<dbReference type="PANTHER" id="PTHR10851:SF0">
    <property type="entry name" value="PYRIDOXINE-5'-PHOSPHATE OXIDASE"/>
    <property type="match status" value="1"/>
</dbReference>
<dbReference type="InterPro" id="IPR011576">
    <property type="entry name" value="Pyridox_Oxase_N"/>
</dbReference>
<sequence length="239" mass="26442">MASIPPPGASPHRAASPEVGPDAPDPAGLRRSYQTGRLETDQLAATWVEQFARWFADATTPGAGIPEANATIFATASGDGRPSARTVLLKDFDQRGFVIYTNYTSRKGQEAAENPFGSLVFPWYALERQVVAIGSVERVSRVETERYFASRPRGSQLGAWVSHQSQIIESRDVLAAREAELAARWPAGTPVPTPPFWGGLRLVPDTVEFWQGRTNRLHDRLRYRRASAADRWIVERLSP</sequence>
<feature type="binding site" evidence="7 9">
    <location>
        <begin position="85"/>
        <end position="90"/>
    </location>
    <ligand>
        <name>FMN</name>
        <dbReference type="ChEBI" id="CHEBI:58210"/>
    </ligand>
</feature>
<feature type="binding site" evidence="7 9">
    <location>
        <position position="129"/>
    </location>
    <ligand>
        <name>FMN</name>
        <dbReference type="ChEBI" id="CHEBI:58210"/>
    </ligand>
</feature>
<dbReference type="UniPathway" id="UPA01068">
    <property type="reaction ID" value="UER00304"/>
</dbReference>
<evidence type="ECO:0000256" key="10">
    <source>
        <dbReference type="SAM" id="MobiDB-lite"/>
    </source>
</evidence>
<feature type="binding site" evidence="7 9">
    <location>
        <position position="210"/>
    </location>
    <ligand>
        <name>FMN</name>
        <dbReference type="ChEBI" id="CHEBI:58210"/>
    </ligand>
</feature>
<dbReference type="InterPro" id="IPR019740">
    <property type="entry name" value="Pyridox_Oxase_CS"/>
</dbReference>
<dbReference type="HAMAP" id="MF_01629">
    <property type="entry name" value="PdxH"/>
    <property type="match status" value="1"/>
</dbReference>
<dbReference type="NCBIfam" id="NF004231">
    <property type="entry name" value="PRK05679.1"/>
    <property type="match status" value="1"/>
</dbReference>
<comment type="catalytic activity">
    <reaction evidence="7">
        <text>pyridoxamine 5'-phosphate + O2 + H2O = pyridoxal 5'-phosphate + H2O2 + NH4(+)</text>
        <dbReference type="Rhea" id="RHEA:15817"/>
        <dbReference type="ChEBI" id="CHEBI:15377"/>
        <dbReference type="ChEBI" id="CHEBI:15379"/>
        <dbReference type="ChEBI" id="CHEBI:16240"/>
        <dbReference type="ChEBI" id="CHEBI:28938"/>
        <dbReference type="ChEBI" id="CHEBI:58451"/>
        <dbReference type="ChEBI" id="CHEBI:597326"/>
        <dbReference type="EC" id="1.4.3.5"/>
    </reaction>
</comment>
<feature type="domain" description="Pyridoxine 5'-phosphate oxidase dimerisation C-terminal" evidence="12">
    <location>
        <begin position="197"/>
        <end position="239"/>
    </location>
</feature>
<evidence type="ECO:0000256" key="2">
    <source>
        <dbReference type="ARBA" id="ARBA00011738"/>
    </source>
</evidence>
<dbReference type="InterPro" id="IPR000659">
    <property type="entry name" value="Pyridox_Oxase"/>
</dbReference>
<comment type="catalytic activity">
    <reaction evidence="7">
        <text>pyridoxine 5'-phosphate + O2 = pyridoxal 5'-phosphate + H2O2</text>
        <dbReference type="Rhea" id="RHEA:15149"/>
        <dbReference type="ChEBI" id="CHEBI:15379"/>
        <dbReference type="ChEBI" id="CHEBI:16240"/>
        <dbReference type="ChEBI" id="CHEBI:58589"/>
        <dbReference type="ChEBI" id="CHEBI:597326"/>
        <dbReference type="EC" id="1.4.3.5"/>
    </reaction>
</comment>
<evidence type="ECO:0000256" key="8">
    <source>
        <dbReference type="PIRSR" id="PIRSR000190-1"/>
    </source>
</evidence>
<evidence type="ECO:0000256" key="7">
    <source>
        <dbReference type="HAMAP-Rule" id="MF_01629"/>
    </source>
</evidence>
<evidence type="ECO:0000256" key="1">
    <source>
        <dbReference type="ARBA" id="ARBA00007301"/>
    </source>
</evidence>
<evidence type="ECO:0000256" key="3">
    <source>
        <dbReference type="ARBA" id="ARBA00022630"/>
    </source>
</evidence>
<gene>
    <name evidence="7 13" type="primary">pdxH</name>
    <name evidence="13" type="ORF">E7Y31_08320</name>
</gene>
<keyword evidence="5 7" id="KW-0560">Oxidoreductase</keyword>
<feature type="binding site" evidence="7 8">
    <location>
        <position position="151"/>
    </location>
    <ligand>
        <name>substrate</name>
    </ligand>
</feature>
<dbReference type="AlphaFoldDB" id="A0A4S5ER93"/>
<evidence type="ECO:0000256" key="9">
    <source>
        <dbReference type="PIRSR" id="PIRSR000190-2"/>
    </source>
</evidence>
<keyword evidence="3 7" id="KW-0285">Flavoprotein</keyword>
<dbReference type="SUPFAM" id="SSF50475">
    <property type="entry name" value="FMN-binding split barrel"/>
    <property type="match status" value="1"/>
</dbReference>
<comment type="function">
    <text evidence="7">Catalyzes the oxidation of either pyridoxine 5'-phosphate (PNP) or pyridoxamine 5'-phosphate (PMP) into pyridoxal 5'-phosphate (PLP).</text>
</comment>
<feature type="binding site" evidence="7 9">
    <location>
        <position position="220"/>
    </location>
    <ligand>
        <name>FMN</name>
        <dbReference type="ChEBI" id="CHEBI:58210"/>
    </ligand>
</feature>
<evidence type="ECO:0000313" key="13">
    <source>
        <dbReference type="EMBL" id="THJ74955.1"/>
    </source>
</evidence>
<dbReference type="Pfam" id="PF10590">
    <property type="entry name" value="PNP_phzG_C"/>
    <property type="match status" value="1"/>
</dbReference>
<comment type="pathway">
    <text evidence="7">Cofactor metabolism; pyridoxal 5'-phosphate salvage; pyridoxal 5'-phosphate from pyridoxamine 5'-phosphate: step 1/1.</text>
</comment>
<dbReference type="GO" id="GO:0004733">
    <property type="term" value="F:pyridoxamine phosphate oxidase activity"/>
    <property type="evidence" value="ECO:0007669"/>
    <property type="project" value="UniProtKB-UniRule"/>
</dbReference>
<accession>A0A4S5ER93</accession>
<dbReference type="EC" id="1.4.3.5" evidence="7"/>
<dbReference type="GO" id="GO:0010181">
    <property type="term" value="F:FMN binding"/>
    <property type="evidence" value="ECO:0007669"/>
    <property type="project" value="UniProtKB-UniRule"/>
</dbReference>
<dbReference type="GO" id="GO:0008615">
    <property type="term" value="P:pyridoxine biosynthetic process"/>
    <property type="evidence" value="ECO:0007669"/>
    <property type="project" value="UniProtKB-UniRule"/>
</dbReference>
<feature type="region of interest" description="Disordered" evidence="10">
    <location>
        <begin position="1"/>
        <end position="30"/>
    </location>
</feature>
<dbReference type="Pfam" id="PF01243">
    <property type="entry name" value="PNPOx_N"/>
    <property type="match status" value="1"/>
</dbReference>
<evidence type="ECO:0000313" key="14">
    <source>
        <dbReference type="Proteomes" id="UP000305282"/>
    </source>
</evidence>
<dbReference type="Proteomes" id="UP000305282">
    <property type="component" value="Unassembled WGS sequence"/>
</dbReference>
<feature type="binding site" evidence="7 8">
    <location>
        <position position="90"/>
    </location>
    <ligand>
        <name>substrate</name>
    </ligand>
</feature>
<reference evidence="13 14" key="1">
    <citation type="submission" date="2019-04" db="EMBL/GenBank/DDBJ databases">
        <title>Draft genome sequences for three unisolated Alnus-infective Frankia Sp+ strains, AgTrS, AiOr and AvVan, the first sequenced Frankia strains able to sporulate in-planta.</title>
        <authorList>
            <person name="Bethencourt L."/>
            <person name="Vautrin F."/>
            <person name="Taib N."/>
            <person name="Dubost A."/>
            <person name="Castro-Garcia L."/>
            <person name="Imbaud O."/>
            <person name="Abrouk D."/>
            <person name="Fournier P."/>
            <person name="Briolay J."/>
            <person name="Nguyen A."/>
            <person name="Normand P."/>
            <person name="Fernandez M.P."/>
            <person name="Brochier-Armanet C."/>
            <person name="Herrera-Belaroussi A."/>
        </authorList>
    </citation>
    <scope>NUCLEOTIDE SEQUENCE [LARGE SCALE GENOMIC DNA]</scope>
    <source>
        <strain evidence="13 14">AvVan</strain>
    </source>
</reference>
<comment type="caution">
    <text evidence="13">The sequence shown here is derived from an EMBL/GenBank/DDBJ whole genome shotgun (WGS) entry which is preliminary data.</text>
</comment>
<evidence type="ECO:0000256" key="4">
    <source>
        <dbReference type="ARBA" id="ARBA00022643"/>
    </source>
</evidence>
<dbReference type="PIRSF" id="PIRSF000190">
    <property type="entry name" value="Pyd_amn-ph_oxd"/>
    <property type="match status" value="1"/>
</dbReference>
<organism evidence="13 14">
    <name type="scientific">Candidatus Frankia alpina</name>
    <dbReference type="NCBI Taxonomy" id="2699483"/>
    <lineage>
        <taxon>Bacteria</taxon>
        <taxon>Bacillati</taxon>
        <taxon>Actinomycetota</taxon>
        <taxon>Actinomycetes</taxon>
        <taxon>Frankiales</taxon>
        <taxon>Frankiaceae</taxon>
        <taxon>Frankia</taxon>
    </lineage>
</organism>
<name>A0A4S5ER93_9ACTN</name>
<feature type="binding site" evidence="7 9">
    <location>
        <begin position="100"/>
        <end position="101"/>
    </location>
    <ligand>
        <name>FMN</name>
        <dbReference type="ChEBI" id="CHEBI:58210"/>
    </ligand>
</feature>
<dbReference type="FunFam" id="2.30.110.10:FF:000020">
    <property type="entry name" value="PNPO isoform 11"/>
    <property type="match status" value="1"/>
</dbReference>
<feature type="domain" description="Pyridoxamine 5'-phosphate oxidase N-terminal" evidence="11">
    <location>
        <begin position="65"/>
        <end position="177"/>
    </location>
</feature>
<evidence type="ECO:0000256" key="6">
    <source>
        <dbReference type="ARBA" id="ARBA00023096"/>
    </source>
</evidence>
<comment type="similarity">
    <text evidence="1 7">Belongs to the pyridoxamine 5'-phosphate oxidase family.</text>
</comment>